<dbReference type="RefSeq" id="WP_090165021.1">
    <property type="nucleotide sequence ID" value="NZ_FOFB01000001.1"/>
</dbReference>
<keyword evidence="1" id="KW-0732">Signal</keyword>
<dbReference type="Proteomes" id="UP000199021">
    <property type="component" value="Unassembled WGS sequence"/>
</dbReference>
<name>A0A1H8ZEX3_9BACT</name>
<evidence type="ECO:0008006" key="4">
    <source>
        <dbReference type="Google" id="ProtNLM"/>
    </source>
</evidence>
<feature type="chain" id="PRO_5011680503" description="Lipocalin-like domain-containing protein" evidence="1">
    <location>
        <begin position="23"/>
        <end position="170"/>
    </location>
</feature>
<keyword evidence="3" id="KW-1185">Reference proteome</keyword>
<gene>
    <name evidence="2" type="ORF">SAMN05444359_101300</name>
</gene>
<feature type="signal peptide" evidence="1">
    <location>
        <begin position="1"/>
        <end position="22"/>
    </location>
</feature>
<accession>A0A1H8ZEX3</accession>
<dbReference type="AlphaFoldDB" id="A0A1H8ZEX3"/>
<proteinExistence type="predicted"/>
<evidence type="ECO:0000313" key="2">
    <source>
        <dbReference type="EMBL" id="SEP63019.1"/>
    </source>
</evidence>
<dbReference type="EMBL" id="FOFB01000001">
    <property type="protein sequence ID" value="SEP63019.1"/>
    <property type="molecule type" value="Genomic_DNA"/>
</dbReference>
<protein>
    <recommendedName>
        <fullName evidence="4">Lipocalin-like domain-containing protein</fullName>
    </recommendedName>
</protein>
<evidence type="ECO:0000256" key="1">
    <source>
        <dbReference type="SAM" id="SignalP"/>
    </source>
</evidence>
<reference evidence="3" key="1">
    <citation type="submission" date="2016-10" db="EMBL/GenBank/DDBJ databases">
        <authorList>
            <person name="Varghese N."/>
            <person name="Submissions S."/>
        </authorList>
    </citation>
    <scope>NUCLEOTIDE SEQUENCE [LARGE SCALE GENOMIC DNA]</scope>
    <source>
        <strain evidence="3">DSM 24740</strain>
    </source>
</reference>
<dbReference type="InParanoid" id="A0A1H8ZEX3"/>
<dbReference type="PROSITE" id="PS51257">
    <property type="entry name" value="PROKAR_LIPOPROTEIN"/>
    <property type="match status" value="1"/>
</dbReference>
<sequence length="170" mass="19761">MSIIRISLGVLLLSLISCSLFQEEEEMTINENSSTPCAGELPEVLINSWYTAGLTCDDTPECIGDNCFQFLLELREDSTYHIESTYFVVSADSTETIFYEDEGTFAFNCDTRGRFNRRFTFFYVEGQLVLNSFTRPTKSLNIRWDGFMNFQISRRSIIDDINCRMYLFER</sequence>
<organism evidence="2 3">
    <name type="scientific">Neolewinella agarilytica</name>
    <dbReference type="NCBI Taxonomy" id="478744"/>
    <lineage>
        <taxon>Bacteria</taxon>
        <taxon>Pseudomonadati</taxon>
        <taxon>Bacteroidota</taxon>
        <taxon>Saprospiria</taxon>
        <taxon>Saprospirales</taxon>
        <taxon>Lewinellaceae</taxon>
        <taxon>Neolewinella</taxon>
    </lineage>
</organism>
<evidence type="ECO:0000313" key="3">
    <source>
        <dbReference type="Proteomes" id="UP000199021"/>
    </source>
</evidence>